<protein>
    <submittedName>
        <fullName evidence="1">Uncharacterized protein</fullName>
    </submittedName>
</protein>
<evidence type="ECO:0000313" key="1">
    <source>
        <dbReference type="EMBL" id="KAK8404495.1"/>
    </source>
</evidence>
<dbReference type="EMBL" id="JARAKH010000004">
    <property type="protein sequence ID" value="KAK8404495.1"/>
    <property type="molecule type" value="Genomic_DNA"/>
</dbReference>
<evidence type="ECO:0000313" key="2">
    <source>
        <dbReference type="Proteomes" id="UP001487740"/>
    </source>
</evidence>
<reference evidence="1 2" key="1">
    <citation type="submission" date="2023-03" db="EMBL/GenBank/DDBJ databases">
        <title>High-quality genome of Scylla paramamosain provides insights in environmental adaptation.</title>
        <authorList>
            <person name="Zhang L."/>
        </authorList>
    </citation>
    <scope>NUCLEOTIDE SEQUENCE [LARGE SCALE GENOMIC DNA]</scope>
    <source>
        <strain evidence="1">LZ_2023a</strain>
        <tissue evidence="1">Muscle</tissue>
    </source>
</reference>
<dbReference type="AlphaFoldDB" id="A0AAW0UXR2"/>
<proteinExistence type="predicted"/>
<sequence length="66" mass="6991">MMCDDVGCEDASVGNVTMGRTLLTCQCSLTLQDTGAPREVIPGHTASLNTARGAVCWLIILHLRSS</sequence>
<accession>A0AAW0UXR2</accession>
<gene>
    <name evidence="1" type="ORF">O3P69_007614</name>
</gene>
<comment type="caution">
    <text evidence="1">The sequence shown here is derived from an EMBL/GenBank/DDBJ whole genome shotgun (WGS) entry which is preliminary data.</text>
</comment>
<keyword evidence="2" id="KW-1185">Reference proteome</keyword>
<organism evidence="1 2">
    <name type="scientific">Scylla paramamosain</name>
    <name type="common">Mud crab</name>
    <dbReference type="NCBI Taxonomy" id="85552"/>
    <lineage>
        <taxon>Eukaryota</taxon>
        <taxon>Metazoa</taxon>
        <taxon>Ecdysozoa</taxon>
        <taxon>Arthropoda</taxon>
        <taxon>Crustacea</taxon>
        <taxon>Multicrustacea</taxon>
        <taxon>Malacostraca</taxon>
        <taxon>Eumalacostraca</taxon>
        <taxon>Eucarida</taxon>
        <taxon>Decapoda</taxon>
        <taxon>Pleocyemata</taxon>
        <taxon>Brachyura</taxon>
        <taxon>Eubrachyura</taxon>
        <taxon>Portunoidea</taxon>
        <taxon>Portunidae</taxon>
        <taxon>Portuninae</taxon>
        <taxon>Scylla</taxon>
    </lineage>
</organism>
<name>A0AAW0UXR2_SCYPA</name>
<dbReference type="Proteomes" id="UP001487740">
    <property type="component" value="Unassembled WGS sequence"/>
</dbReference>